<reference evidence="2 3" key="1">
    <citation type="journal article" date="1998" name="Science">
        <title>Genome sequence of the nematode C. elegans: a platform for investigating biology.</title>
        <authorList>
            <consortium name="The C. elegans sequencing consortium"/>
            <person name="Sulson J.E."/>
            <person name="Waterston R."/>
        </authorList>
    </citation>
    <scope>NUCLEOTIDE SEQUENCE [LARGE SCALE GENOMIC DNA]</scope>
    <source>
        <strain evidence="2 3">Bristol N2</strain>
    </source>
</reference>
<dbReference type="SMART" id="SM00131">
    <property type="entry name" value="KU"/>
    <property type="match status" value="1"/>
</dbReference>
<dbReference type="InParanoid" id="Q94164"/>
<dbReference type="AlphaFoldDB" id="Q94164"/>
<proteinExistence type="predicted"/>
<dbReference type="PhylomeDB" id="Q94164"/>
<dbReference type="PROSITE" id="PS00280">
    <property type="entry name" value="BPTI_KUNITZ_1"/>
    <property type="match status" value="1"/>
</dbReference>
<evidence type="ECO:0000313" key="3">
    <source>
        <dbReference type="Proteomes" id="UP000001940"/>
    </source>
</evidence>
<dbReference type="UCSC" id="C10G8.2">
    <property type="organism name" value="c. elegans"/>
</dbReference>
<accession>Q94164</accession>
<dbReference type="PaxDb" id="6239-C10G8.2"/>
<dbReference type="PIR" id="E89046">
    <property type="entry name" value="E89046"/>
</dbReference>
<dbReference type="GO" id="GO:0004867">
    <property type="term" value="F:serine-type endopeptidase inhibitor activity"/>
    <property type="evidence" value="ECO:0007669"/>
    <property type="project" value="InterPro"/>
</dbReference>
<protein>
    <submittedName>
        <fullName evidence="2">BPTI/Kunitz inhibitor domain-containing protein</fullName>
    </submittedName>
</protein>
<evidence type="ECO:0000313" key="4">
    <source>
        <dbReference type="WormBase" id="C10G8.2"/>
    </source>
</evidence>
<dbReference type="Gene3D" id="4.10.410.10">
    <property type="entry name" value="Pancreatic trypsin inhibitor Kunitz domain"/>
    <property type="match status" value="1"/>
</dbReference>
<dbReference type="Bgee" id="WBGene00015681">
    <property type="expression patterns" value="Expressed in material anatomical entity and 2 other cell types or tissues"/>
</dbReference>
<dbReference type="PANTHER" id="PTHR47248:SF2">
    <property type="entry name" value="BPTI_KUNITZ INHIBITOR DOMAIN-CONTAINING PROTEIN"/>
    <property type="match status" value="1"/>
</dbReference>
<sequence length="208" mass="24009">MTIPHIYHLLPGFLIHGALSPRCSKSIFDSNLTAKCEKSSTIKFHFDQSTGLCMNFRWDGCKDQENKFDSLQECASTCLKSNYKGCPFHRNPAIPQQCASHKDCNWKTSKINSHYCTRKGICCQSKDLEELRSEFNVTCPDGRRKVEYTYKSTTRLLIGKTCSSNICPLNAMCHQKKYFSFCCKKKYNLLIKDILYYEYQKILSLGEN</sequence>
<organism evidence="2 3">
    <name type="scientific">Caenorhabditis elegans</name>
    <dbReference type="NCBI Taxonomy" id="6239"/>
    <lineage>
        <taxon>Eukaryota</taxon>
        <taxon>Metazoa</taxon>
        <taxon>Ecdysozoa</taxon>
        <taxon>Nematoda</taxon>
        <taxon>Chromadorea</taxon>
        <taxon>Rhabditida</taxon>
        <taxon>Rhabditina</taxon>
        <taxon>Rhabditomorpha</taxon>
        <taxon>Rhabditoidea</taxon>
        <taxon>Rhabditidae</taxon>
        <taxon>Peloderinae</taxon>
        <taxon>Caenorhabditis</taxon>
    </lineage>
</organism>
<dbReference type="eggNOG" id="KOG4295">
    <property type="taxonomic scope" value="Eukaryota"/>
</dbReference>
<dbReference type="PANTHER" id="PTHR47248">
    <property type="entry name" value="PROTEIN CBG06772"/>
    <property type="match status" value="1"/>
</dbReference>
<dbReference type="Proteomes" id="UP000001940">
    <property type="component" value="Chromosome V"/>
</dbReference>
<keyword evidence="3" id="KW-1185">Reference proteome</keyword>
<dbReference type="HOGENOM" id="CLU_105995_0_0_1"/>
<dbReference type="RefSeq" id="NP_504418.1">
    <property type="nucleotide sequence ID" value="NM_072017.3"/>
</dbReference>
<dbReference type="InterPro" id="IPR020901">
    <property type="entry name" value="Prtase_inh_Kunz-CS"/>
</dbReference>
<dbReference type="InterPro" id="IPR052861">
    <property type="entry name" value="BPTI/Kunitz_domain"/>
</dbReference>
<evidence type="ECO:0000313" key="2">
    <source>
        <dbReference type="EMBL" id="CCD64157.1"/>
    </source>
</evidence>
<dbReference type="EMBL" id="BX284605">
    <property type="protein sequence ID" value="CCD64157.1"/>
    <property type="molecule type" value="Genomic_DNA"/>
</dbReference>
<dbReference type="OrthoDB" id="4473401at2759"/>
<dbReference type="CTD" id="182501"/>
<feature type="domain" description="BPTI/Kunitz inhibitor" evidence="1">
    <location>
        <begin position="23"/>
        <end position="78"/>
    </location>
</feature>
<dbReference type="PROSITE" id="PS50279">
    <property type="entry name" value="BPTI_KUNITZ_2"/>
    <property type="match status" value="1"/>
</dbReference>
<name>Q94164_CAEEL</name>
<dbReference type="Pfam" id="PF00014">
    <property type="entry name" value="Kunitz_BPTI"/>
    <property type="match status" value="1"/>
</dbReference>
<dbReference type="AGR" id="WB:WBGene00015681"/>
<dbReference type="FunCoup" id="Q94164">
    <property type="interactions" value="1"/>
</dbReference>
<dbReference type="WormBase" id="C10G8.2">
    <property type="protein sequence ID" value="CE08073"/>
    <property type="gene ID" value="WBGene00015681"/>
</dbReference>
<dbReference type="GeneID" id="182501"/>
<dbReference type="OMA" id="PEDYICK"/>
<dbReference type="KEGG" id="cel:CELE_C10G8.2"/>
<evidence type="ECO:0000259" key="1">
    <source>
        <dbReference type="PROSITE" id="PS50279"/>
    </source>
</evidence>
<dbReference type="InterPro" id="IPR036880">
    <property type="entry name" value="Kunitz_BPTI_sf"/>
</dbReference>
<gene>
    <name evidence="2 4" type="ORF">C10G8.2</name>
    <name evidence="2" type="ORF">CELE_C10G8.2</name>
</gene>
<dbReference type="SMR" id="Q94164"/>
<dbReference type="SUPFAM" id="SSF57362">
    <property type="entry name" value="BPTI-like"/>
    <property type="match status" value="1"/>
</dbReference>
<dbReference type="InterPro" id="IPR002223">
    <property type="entry name" value="Kunitz_BPTI"/>
</dbReference>